<dbReference type="InterPro" id="IPR033305">
    <property type="entry name" value="Hydin-like"/>
</dbReference>
<sequence length="1009" mass="111165">MLDKHGVFTLKAAPGNTCSSIYSSQIEGTTKSEHQLVHRATLRLNVREQAEFEVGFCSDNPLIVKAKMSLHVEDNKYSNTTIQITGEAYQEIISLDNISRSSQEIEEDDEGDSPYQESFTMSNHSSSQAVRFEWPPAGSHICFSPQVGHLHAGCSKEVVVTFCSNQPVTLTSQPMRCKVSQVEFQQPLEQVADWDDRQRTVQWLSSSRPASASPQQTGKNKVKKTDPEPCCSVVEGSQLELELRISAVCDYVKFSCNADTIHFKDTMLVASGGATPVWDGTPSPRPGSRSAMLSEASPSSALASVMSLLTGNPKLPPFSVEPGIGAIEPGGCRVSASASHLWRWPSFRAGLSAVSQTYRMEMRLPVCFEYVAEQMEAVESFWSFVIETLSLCVPFLCVGTTKEPLVYLHRPHLDFGELLVGHNVELTVGLVNGEDELFHFSALQSSLLCEDQQSRLSVQPMTGTVPPKHRVPLSVSFTPCQEGHVSFRLALKVKRKSEPLTLTVKADCFSMSTSVQVMRPEGGLREIIPNQEHTLDFGKVSRLFHITRAITCLKLTYQATSCLYAICPVGGDFRAVHFNFLVSNLARLNLDVSFDLTGPSELLQHLQVKPQHDAIEVGKQLQSSLFFCPRSICNLRDVRLSIEVKHGPTFTFCIEGRSVAPSLEFSFTKIYFGKCFLYSEGMVPASQTLVISNKGERTLGKISNCFSTCLCVFRNTSYLETDFQTAVLSPGAVIEAPINFYPREACRYQETITFILNSCITKHVDVLAQGVERKLEVEPPRQRKVKLGSLMLGQKVKKQVVLVNRSLLDISFTLMLNTNTPLDLRDLSFSPAGEQSLKASVGSCNVEIQFSPRQHIPLFSAELQAEVAGLLLPLLTIQGCCQVVEVQLDQDHLAFGAVVQRCQARKRIHMMNTGDIGAKFQWKTESFPPELSISPAKGYICPGMEGCSSPVRFTVAGSCIVASTSKEVLHFVCLVRGSHTHTLPVANPTNQQCSVRPVIEANSGALPPC</sequence>
<comment type="caution">
    <text evidence="8">The sequence shown here is derived from an EMBL/GenBank/DDBJ whole genome shotgun (WGS) entry which is preliminary data.</text>
</comment>
<keyword evidence="9" id="KW-1185">Reference proteome</keyword>
<accession>A0A7J5YYD6</accession>
<evidence type="ECO:0000256" key="6">
    <source>
        <dbReference type="SAM" id="MobiDB-lite"/>
    </source>
</evidence>
<comment type="subcellular location">
    <subcellularLocation>
        <location evidence="1">Cell projection</location>
        <location evidence="1">Cilium</location>
    </subcellularLocation>
    <subcellularLocation>
        <location evidence="2">Cytoplasm</location>
    </subcellularLocation>
</comment>
<keyword evidence="5" id="KW-0966">Cell projection</keyword>
<dbReference type="Gene3D" id="2.60.40.10">
    <property type="entry name" value="Immunoglobulins"/>
    <property type="match status" value="5"/>
</dbReference>
<proteinExistence type="predicted"/>
<feature type="region of interest" description="Disordered" evidence="6">
    <location>
        <begin position="101"/>
        <end position="122"/>
    </location>
</feature>
<evidence type="ECO:0000256" key="4">
    <source>
        <dbReference type="ARBA" id="ARBA00023069"/>
    </source>
</evidence>
<dbReference type="GO" id="GO:0003341">
    <property type="term" value="P:cilium movement"/>
    <property type="evidence" value="ECO:0007669"/>
    <property type="project" value="TreeGrafter"/>
</dbReference>
<dbReference type="AlphaFoldDB" id="A0A7J5YYD6"/>
<evidence type="ECO:0000313" key="8">
    <source>
        <dbReference type="EMBL" id="KAF3854416.1"/>
    </source>
</evidence>
<keyword evidence="3" id="KW-0963">Cytoplasm</keyword>
<dbReference type="InterPro" id="IPR053879">
    <property type="entry name" value="HYDIN_VesB_CFA65-like_Ig"/>
</dbReference>
<feature type="domain" description="HYDIN/VesB/CFA65-like Ig-like" evidence="7">
    <location>
        <begin position="408"/>
        <end position="507"/>
    </location>
</feature>
<keyword evidence="4" id="KW-0969">Cilium</keyword>
<dbReference type="Proteomes" id="UP000518266">
    <property type="component" value="Unassembled WGS sequence"/>
</dbReference>
<feature type="compositionally biased region" description="Low complexity" evidence="6">
    <location>
        <begin position="205"/>
        <end position="216"/>
    </location>
</feature>
<organism evidence="8 9">
    <name type="scientific">Dissostichus mawsoni</name>
    <name type="common">Antarctic cod</name>
    <dbReference type="NCBI Taxonomy" id="36200"/>
    <lineage>
        <taxon>Eukaryota</taxon>
        <taxon>Metazoa</taxon>
        <taxon>Chordata</taxon>
        <taxon>Craniata</taxon>
        <taxon>Vertebrata</taxon>
        <taxon>Euteleostomi</taxon>
        <taxon>Actinopterygii</taxon>
        <taxon>Neopterygii</taxon>
        <taxon>Teleostei</taxon>
        <taxon>Neoteleostei</taxon>
        <taxon>Acanthomorphata</taxon>
        <taxon>Eupercaria</taxon>
        <taxon>Perciformes</taxon>
        <taxon>Notothenioidei</taxon>
        <taxon>Nototheniidae</taxon>
        <taxon>Dissostichus</taxon>
    </lineage>
</organism>
<dbReference type="GO" id="GO:0005930">
    <property type="term" value="C:axoneme"/>
    <property type="evidence" value="ECO:0007669"/>
    <property type="project" value="TreeGrafter"/>
</dbReference>
<dbReference type="Pfam" id="PF22544">
    <property type="entry name" value="HYDIN_VesB_CFA65-like_Ig"/>
    <property type="match status" value="1"/>
</dbReference>
<feature type="region of interest" description="Disordered" evidence="6">
    <location>
        <begin position="203"/>
        <end position="227"/>
    </location>
</feature>
<evidence type="ECO:0000256" key="5">
    <source>
        <dbReference type="ARBA" id="ARBA00023273"/>
    </source>
</evidence>
<dbReference type="PANTHER" id="PTHR23053">
    <property type="entry name" value="DLEC1 DELETED IN LUNG AND ESOPHAGEAL CANCER 1"/>
    <property type="match status" value="1"/>
</dbReference>
<gene>
    <name evidence="8" type="ORF">F7725_022471</name>
</gene>
<dbReference type="InterPro" id="IPR013783">
    <property type="entry name" value="Ig-like_fold"/>
</dbReference>
<protein>
    <recommendedName>
        <fullName evidence="7">HYDIN/VesB/CFA65-like Ig-like domain-containing protein</fullName>
    </recommendedName>
</protein>
<dbReference type="EMBL" id="JAAKFY010000007">
    <property type="protein sequence ID" value="KAF3854416.1"/>
    <property type="molecule type" value="Genomic_DNA"/>
</dbReference>
<dbReference type="PANTHER" id="PTHR23053:SF0">
    <property type="entry name" value="HYDROCEPHALUS-INDUCING PROTEIN HOMOLOG"/>
    <property type="match status" value="1"/>
</dbReference>
<dbReference type="OrthoDB" id="442692at2759"/>
<name>A0A7J5YYD6_DISMA</name>
<evidence type="ECO:0000313" key="9">
    <source>
        <dbReference type="Proteomes" id="UP000518266"/>
    </source>
</evidence>
<evidence type="ECO:0000259" key="7">
    <source>
        <dbReference type="Pfam" id="PF22544"/>
    </source>
</evidence>
<dbReference type="GO" id="GO:1904158">
    <property type="term" value="P:axonemal central apparatus assembly"/>
    <property type="evidence" value="ECO:0007669"/>
    <property type="project" value="TreeGrafter"/>
</dbReference>
<evidence type="ECO:0000256" key="2">
    <source>
        <dbReference type="ARBA" id="ARBA00004496"/>
    </source>
</evidence>
<evidence type="ECO:0000256" key="3">
    <source>
        <dbReference type="ARBA" id="ARBA00022490"/>
    </source>
</evidence>
<reference evidence="8 9" key="1">
    <citation type="submission" date="2020-03" db="EMBL/GenBank/DDBJ databases">
        <title>Dissostichus mawsoni Genome sequencing and assembly.</title>
        <authorList>
            <person name="Park H."/>
        </authorList>
    </citation>
    <scope>NUCLEOTIDE SEQUENCE [LARGE SCALE GENOMIC DNA]</scope>
    <source>
        <strain evidence="8">DM0001</strain>
        <tissue evidence="8">Muscle</tissue>
    </source>
</reference>
<evidence type="ECO:0000256" key="1">
    <source>
        <dbReference type="ARBA" id="ARBA00004138"/>
    </source>
</evidence>